<evidence type="ECO:0000256" key="2">
    <source>
        <dbReference type="ARBA" id="ARBA00023015"/>
    </source>
</evidence>
<dbReference type="Gene3D" id="3.40.190.10">
    <property type="entry name" value="Periplasmic binding protein-like II"/>
    <property type="match status" value="2"/>
</dbReference>
<sequence>MFDIRLLQTLVAVAEQKSFVRAAETLHATQPGVSQHIAKLEAHFGVKLFTRGGGMVEPTAAGKAILKQAHIVLTSIKRLESEAESWAQGFAGTLNVGLSSAVLSSDIPTLLRRFKQAHPRFRFEVTVRSADELGPLLDLGMLDAMVTTLPSRENEHLIHQVGEQRLGVAVPPDHALASRDSAGIEEFFGERFIVVPRDLHRELHDKLIARFHNAGRALHITAQEAAFPSVLARVALGEGVGLVPARLAYHGSGVAIVPLDEDFVLPIYYVTRGDIHNPAEHLLFNHLVAAPSPSAEPAATREDTR</sequence>
<accession>A0ABV8GHP8</accession>
<evidence type="ECO:0000313" key="6">
    <source>
        <dbReference type="EMBL" id="MFC4012540.1"/>
    </source>
</evidence>
<proteinExistence type="inferred from homology"/>
<keyword evidence="4" id="KW-0804">Transcription</keyword>
<dbReference type="SUPFAM" id="SSF46785">
    <property type="entry name" value="Winged helix' DNA-binding domain"/>
    <property type="match status" value="1"/>
</dbReference>
<feature type="domain" description="HTH lysR-type" evidence="5">
    <location>
        <begin position="2"/>
        <end position="59"/>
    </location>
</feature>
<dbReference type="Gene3D" id="1.10.10.10">
    <property type="entry name" value="Winged helix-like DNA-binding domain superfamily/Winged helix DNA-binding domain"/>
    <property type="match status" value="1"/>
</dbReference>
<evidence type="ECO:0000256" key="1">
    <source>
        <dbReference type="ARBA" id="ARBA00009437"/>
    </source>
</evidence>
<organism evidence="6 7">
    <name type="scientific">Nonomuraea purpurea</name>
    <dbReference type="NCBI Taxonomy" id="1849276"/>
    <lineage>
        <taxon>Bacteria</taxon>
        <taxon>Bacillati</taxon>
        <taxon>Actinomycetota</taxon>
        <taxon>Actinomycetes</taxon>
        <taxon>Streptosporangiales</taxon>
        <taxon>Streptosporangiaceae</taxon>
        <taxon>Nonomuraea</taxon>
    </lineage>
</organism>
<evidence type="ECO:0000259" key="5">
    <source>
        <dbReference type="PROSITE" id="PS50931"/>
    </source>
</evidence>
<evidence type="ECO:0000256" key="3">
    <source>
        <dbReference type="ARBA" id="ARBA00023125"/>
    </source>
</evidence>
<keyword evidence="7" id="KW-1185">Reference proteome</keyword>
<dbReference type="InterPro" id="IPR036388">
    <property type="entry name" value="WH-like_DNA-bd_sf"/>
</dbReference>
<comment type="caution">
    <text evidence="6">The sequence shown here is derived from an EMBL/GenBank/DDBJ whole genome shotgun (WGS) entry which is preliminary data.</text>
</comment>
<dbReference type="PRINTS" id="PR00039">
    <property type="entry name" value="HTHLYSR"/>
</dbReference>
<dbReference type="InterPro" id="IPR000847">
    <property type="entry name" value="LysR_HTH_N"/>
</dbReference>
<dbReference type="RefSeq" id="WP_379532443.1">
    <property type="nucleotide sequence ID" value="NZ_JBHSBI010000022.1"/>
</dbReference>
<dbReference type="PROSITE" id="PS50931">
    <property type="entry name" value="HTH_LYSR"/>
    <property type="match status" value="1"/>
</dbReference>
<keyword evidence="3" id="KW-0238">DNA-binding</keyword>
<dbReference type="PANTHER" id="PTHR30346">
    <property type="entry name" value="TRANSCRIPTIONAL DUAL REGULATOR HCAR-RELATED"/>
    <property type="match status" value="1"/>
</dbReference>
<dbReference type="InterPro" id="IPR036390">
    <property type="entry name" value="WH_DNA-bd_sf"/>
</dbReference>
<evidence type="ECO:0000313" key="7">
    <source>
        <dbReference type="Proteomes" id="UP001595851"/>
    </source>
</evidence>
<dbReference type="SUPFAM" id="SSF53850">
    <property type="entry name" value="Periplasmic binding protein-like II"/>
    <property type="match status" value="1"/>
</dbReference>
<name>A0ABV8GHP8_9ACTN</name>
<dbReference type="PANTHER" id="PTHR30346:SF30">
    <property type="entry name" value="SMALL NEUTRAL PROTEASE REGULATORY PROTEIN"/>
    <property type="match status" value="1"/>
</dbReference>
<reference evidence="7" key="1">
    <citation type="journal article" date="2019" name="Int. J. Syst. Evol. Microbiol.">
        <title>The Global Catalogue of Microorganisms (GCM) 10K type strain sequencing project: providing services to taxonomists for standard genome sequencing and annotation.</title>
        <authorList>
            <consortium name="The Broad Institute Genomics Platform"/>
            <consortium name="The Broad Institute Genome Sequencing Center for Infectious Disease"/>
            <person name="Wu L."/>
            <person name="Ma J."/>
        </authorList>
    </citation>
    <scope>NUCLEOTIDE SEQUENCE [LARGE SCALE GENOMIC DNA]</scope>
    <source>
        <strain evidence="7">TBRC 1276</strain>
    </source>
</reference>
<protein>
    <submittedName>
        <fullName evidence="6">LysR family transcriptional regulator</fullName>
    </submittedName>
</protein>
<dbReference type="Pfam" id="PF03466">
    <property type="entry name" value="LysR_substrate"/>
    <property type="match status" value="1"/>
</dbReference>
<dbReference type="EMBL" id="JBHSBI010000022">
    <property type="protein sequence ID" value="MFC4012540.1"/>
    <property type="molecule type" value="Genomic_DNA"/>
</dbReference>
<keyword evidence="2" id="KW-0805">Transcription regulation</keyword>
<dbReference type="Pfam" id="PF00126">
    <property type="entry name" value="HTH_1"/>
    <property type="match status" value="1"/>
</dbReference>
<dbReference type="Proteomes" id="UP001595851">
    <property type="component" value="Unassembled WGS sequence"/>
</dbReference>
<evidence type="ECO:0000256" key="4">
    <source>
        <dbReference type="ARBA" id="ARBA00023163"/>
    </source>
</evidence>
<dbReference type="InterPro" id="IPR005119">
    <property type="entry name" value="LysR_subst-bd"/>
</dbReference>
<comment type="similarity">
    <text evidence="1">Belongs to the LysR transcriptional regulatory family.</text>
</comment>
<gene>
    <name evidence="6" type="ORF">ACFOY2_35260</name>
</gene>
<dbReference type="CDD" id="cd08414">
    <property type="entry name" value="PBP2_LTTR_aromatics_like"/>
    <property type="match status" value="1"/>
</dbReference>